<dbReference type="Proteomes" id="UP000007879">
    <property type="component" value="Unassembled WGS sequence"/>
</dbReference>
<dbReference type="PANTHER" id="PTHR15036">
    <property type="entry name" value="PIKACHURIN-LIKE PROTEIN"/>
    <property type="match status" value="1"/>
</dbReference>
<reference evidence="10" key="1">
    <citation type="journal article" date="2010" name="Nature">
        <title>The Amphimedon queenslandica genome and the evolution of animal complexity.</title>
        <authorList>
            <person name="Srivastava M."/>
            <person name="Simakov O."/>
            <person name="Chapman J."/>
            <person name="Fahey B."/>
            <person name="Gauthier M.E."/>
            <person name="Mitros T."/>
            <person name="Richards G.S."/>
            <person name="Conaco C."/>
            <person name="Dacre M."/>
            <person name="Hellsten U."/>
            <person name="Larroux C."/>
            <person name="Putnam N.H."/>
            <person name="Stanke M."/>
            <person name="Adamska M."/>
            <person name="Darling A."/>
            <person name="Degnan S.M."/>
            <person name="Oakley T.H."/>
            <person name="Plachetzki D.C."/>
            <person name="Zhai Y."/>
            <person name="Adamski M."/>
            <person name="Calcino A."/>
            <person name="Cummins S.F."/>
            <person name="Goodstein D.M."/>
            <person name="Harris C."/>
            <person name="Jackson D.J."/>
            <person name="Leys S.P."/>
            <person name="Shu S."/>
            <person name="Woodcroft B.J."/>
            <person name="Vervoort M."/>
            <person name="Kosik K.S."/>
            <person name="Manning G."/>
            <person name="Degnan B.M."/>
            <person name="Rokhsar D.S."/>
        </authorList>
    </citation>
    <scope>NUCLEOTIDE SEQUENCE [LARGE SCALE GENOMIC DNA]</scope>
</reference>
<dbReference type="GO" id="GO:0016020">
    <property type="term" value="C:membrane"/>
    <property type="evidence" value="ECO:0007669"/>
    <property type="project" value="UniProtKB-SubCell"/>
</dbReference>
<keyword evidence="3" id="KW-0677">Repeat</keyword>
<evidence type="ECO:0000256" key="1">
    <source>
        <dbReference type="ARBA" id="ARBA00022536"/>
    </source>
</evidence>
<feature type="disulfide bond" evidence="6">
    <location>
        <begin position="205"/>
        <end position="214"/>
    </location>
</feature>
<dbReference type="SUPFAM" id="SSF57196">
    <property type="entry name" value="EGF/Laminin"/>
    <property type="match status" value="1"/>
</dbReference>
<dbReference type="CDD" id="cd00110">
    <property type="entry name" value="LamG"/>
    <property type="match status" value="1"/>
</dbReference>
<accession>A0AAN0K1X5</accession>
<keyword evidence="2" id="KW-0732">Signal</keyword>
<evidence type="ECO:0008006" key="11">
    <source>
        <dbReference type="Google" id="ProtNLM"/>
    </source>
</evidence>
<evidence type="ECO:0000313" key="9">
    <source>
        <dbReference type="EnsemblMetazoa" id="XP_019863146.1"/>
    </source>
</evidence>
<keyword evidence="10" id="KW-1185">Reference proteome</keyword>
<evidence type="ECO:0000256" key="2">
    <source>
        <dbReference type="ARBA" id="ARBA00022729"/>
    </source>
</evidence>
<dbReference type="Pfam" id="PF00008">
    <property type="entry name" value="EGF"/>
    <property type="match status" value="1"/>
</dbReference>
<dbReference type="InterPro" id="IPR050372">
    <property type="entry name" value="Neurexin-related_CASP"/>
</dbReference>
<evidence type="ECO:0000256" key="3">
    <source>
        <dbReference type="ARBA" id="ARBA00022737"/>
    </source>
</evidence>
<dbReference type="SMART" id="SM00179">
    <property type="entry name" value="EGF_CA"/>
    <property type="match status" value="1"/>
</dbReference>
<keyword evidence="4 6" id="KW-1015">Disulfide bond</keyword>
<dbReference type="GO" id="GO:0005509">
    <property type="term" value="F:calcium ion binding"/>
    <property type="evidence" value="ECO:0007669"/>
    <property type="project" value="InterPro"/>
</dbReference>
<dbReference type="PROSITE" id="PS01186">
    <property type="entry name" value="EGF_2"/>
    <property type="match status" value="1"/>
</dbReference>
<dbReference type="InterPro" id="IPR013320">
    <property type="entry name" value="ConA-like_dom_sf"/>
</dbReference>
<dbReference type="EnsemblMetazoa" id="XM_020007587.1">
    <property type="protein sequence ID" value="XP_019863146.1"/>
    <property type="gene ID" value="LOC109592009"/>
</dbReference>
<dbReference type="SMART" id="SM00181">
    <property type="entry name" value="EGF"/>
    <property type="match status" value="1"/>
</dbReference>
<protein>
    <recommendedName>
        <fullName evidence="11">EGF-like domain-containing protein</fullName>
    </recommendedName>
</protein>
<dbReference type="CDD" id="cd00054">
    <property type="entry name" value="EGF_CA"/>
    <property type="match status" value="1"/>
</dbReference>
<dbReference type="FunFam" id="2.10.25.10:FF:000255">
    <property type="entry name" value="Sushi, nidogen and EGF-like domains 1"/>
    <property type="match status" value="1"/>
</dbReference>
<dbReference type="Pfam" id="PF00054">
    <property type="entry name" value="Laminin_G_1"/>
    <property type="match status" value="1"/>
</dbReference>
<name>A0AAN0K1X5_AMPQE</name>
<evidence type="ECO:0000313" key="10">
    <source>
        <dbReference type="Proteomes" id="UP000007879"/>
    </source>
</evidence>
<feature type="domain" description="EGF-like" evidence="8">
    <location>
        <begin position="179"/>
        <end position="215"/>
    </location>
</feature>
<evidence type="ECO:0000256" key="5">
    <source>
        <dbReference type="ARBA" id="ARBA00023180"/>
    </source>
</evidence>
<dbReference type="RefSeq" id="XP_019863146.1">
    <property type="nucleotide sequence ID" value="XM_020007587.1"/>
</dbReference>
<dbReference type="GeneID" id="109592009"/>
<comment type="caution">
    <text evidence="6">Lacks conserved residue(s) required for the propagation of feature annotation.</text>
</comment>
<proteinExistence type="predicted"/>
<reference evidence="9" key="2">
    <citation type="submission" date="2024-06" db="UniProtKB">
        <authorList>
            <consortium name="EnsemblMetazoa"/>
        </authorList>
    </citation>
    <scope>IDENTIFICATION</scope>
</reference>
<evidence type="ECO:0000259" key="8">
    <source>
        <dbReference type="PROSITE" id="PS50026"/>
    </source>
</evidence>
<dbReference type="PRINTS" id="PR00010">
    <property type="entry name" value="EGFBLOOD"/>
</dbReference>
<dbReference type="InterPro" id="IPR001881">
    <property type="entry name" value="EGF-like_Ca-bd_dom"/>
</dbReference>
<evidence type="ECO:0000259" key="7">
    <source>
        <dbReference type="PROSITE" id="PS50025"/>
    </source>
</evidence>
<keyword evidence="5" id="KW-0325">Glycoprotein</keyword>
<dbReference type="PROSITE" id="PS50025">
    <property type="entry name" value="LAM_G_DOMAIN"/>
    <property type="match status" value="1"/>
</dbReference>
<dbReference type="SUPFAM" id="SSF49899">
    <property type="entry name" value="Concanavalin A-like lectins/glucanases"/>
    <property type="match status" value="1"/>
</dbReference>
<dbReference type="KEGG" id="aqu:109592009"/>
<dbReference type="AlphaFoldDB" id="A0AAN0K1X5"/>
<dbReference type="PANTHER" id="PTHR15036:SF85">
    <property type="entry name" value="SP2353, ISOFORM A"/>
    <property type="match status" value="1"/>
</dbReference>
<dbReference type="InterPro" id="IPR001791">
    <property type="entry name" value="Laminin_G"/>
</dbReference>
<feature type="domain" description="Laminin G" evidence="7">
    <location>
        <begin position="4"/>
        <end position="183"/>
    </location>
</feature>
<organism evidence="9 10">
    <name type="scientific">Amphimedon queenslandica</name>
    <name type="common">Sponge</name>
    <dbReference type="NCBI Taxonomy" id="400682"/>
    <lineage>
        <taxon>Eukaryota</taxon>
        <taxon>Metazoa</taxon>
        <taxon>Porifera</taxon>
        <taxon>Demospongiae</taxon>
        <taxon>Heteroscleromorpha</taxon>
        <taxon>Haplosclerida</taxon>
        <taxon>Niphatidae</taxon>
        <taxon>Amphimedon</taxon>
    </lineage>
</organism>
<dbReference type="Gene3D" id="2.10.25.10">
    <property type="entry name" value="Laminin"/>
    <property type="match status" value="1"/>
</dbReference>
<dbReference type="SMART" id="SM00282">
    <property type="entry name" value="LamG"/>
    <property type="match status" value="1"/>
</dbReference>
<evidence type="ECO:0000256" key="6">
    <source>
        <dbReference type="PROSITE-ProRule" id="PRU00076"/>
    </source>
</evidence>
<sequence length="216" mass="22207">MLQVSTPSFNRTSYQEYSSPAPISLTTSISLSFHPTSSNGLILYIGDVSTTRDFLSLSLVSGRIQLRYDLGSGVAIIASSSVIPLNQWTSVTVNRVRKDGILVVDGVSTNGSSPGFAGLLNPVGNLYIGGGAGGVGGYQVSPNAGSHVGLTGCVDTATLRVNSFGLGAVISSRGVIQCQVDPCSHSPCQNGGSCVSSDLTYSCVCPLGYSGDQCQE</sequence>
<keyword evidence="1 6" id="KW-0245">EGF-like domain</keyword>
<dbReference type="PROSITE" id="PS00022">
    <property type="entry name" value="EGF_1"/>
    <property type="match status" value="1"/>
</dbReference>
<dbReference type="InterPro" id="IPR000742">
    <property type="entry name" value="EGF"/>
</dbReference>
<dbReference type="PROSITE" id="PS50026">
    <property type="entry name" value="EGF_3"/>
    <property type="match status" value="1"/>
</dbReference>
<evidence type="ECO:0000256" key="4">
    <source>
        <dbReference type="ARBA" id="ARBA00023157"/>
    </source>
</evidence>
<dbReference type="Gene3D" id="2.60.120.200">
    <property type="match status" value="1"/>
</dbReference>